<evidence type="ECO:0000313" key="2">
    <source>
        <dbReference type="Proteomes" id="UP000064137"/>
    </source>
</evidence>
<evidence type="ECO:0000313" key="1">
    <source>
        <dbReference type="EMBL" id="ALZ85898.1"/>
    </source>
</evidence>
<sequence>MGLKLRDRYRVDLPGLQATCEANYVRLMRLLPKMREAMVSRRVMLSQGERPLGVLALEVTEACPYTTALRVRQELGLPWLPVPELEVRVYHDARMAEVVSAGASRHLLGRYPYPNQAMHQPDEKNQLNLFLGEWLSHCLACGHEAEPILQR</sequence>
<dbReference type="OrthoDB" id="9793663at2"/>
<organism evidence="1 2">
    <name type="scientific">Pseudomonas oryzihabitans</name>
    <dbReference type="NCBI Taxonomy" id="47885"/>
    <lineage>
        <taxon>Bacteria</taxon>
        <taxon>Pseudomonadati</taxon>
        <taxon>Pseudomonadota</taxon>
        <taxon>Gammaproteobacteria</taxon>
        <taxon>Pseudomonadales</taxon>
        <taxon>Pseudomonadaceae</taxon>
        <taxon>Pseudomonas</taxon>
    </lineage>
</organism>
<protein>
    <submittedName>
        <fullName evidence="1">Cytoplasmic protein</fullName>
    </submittedName>
</protein>
<dbReference type="KEGG" id="por:APT59_17455"/>
<dbReference type="InterPro" id="IPR009659">
    <property type="entry name" value="DUF1249"/>
</dbReference>
<proteinExistence type="predicted"/>
<dbReference type="Pfam" id="PF06853">
    <property type="entry name" value="DUF1249"/>
    <property type="match status" value="1"/>
</dbReference>
<name>A0A0U4HJB4_9PSED</name>
<reference evidence="1 2" key="1">
    <citation type="submission" date="2016-01" db="EMBL/GenBank/DDBJ databases">
        <title>Annotation of Pseudomonas oryzihabitans USDA-ARS-USMARC-56511.</title>
        <authorList>
            <person name="Harhay G.P."/>
            <person name="Harhay D.M."/>
            <person name="Smith T.P.L."/>
            <person name="Bono J.L."/>
            <person name="Heaton M.P."/>
            <person name="Clawson M.L."/>
            <person name="Chitko-Mckown C.G."/>
            <person name="Capik S.F."/>
            <person name="DeDonder K.D."/>
            <person name="Apley M.D."/>
            <person name="Lubbers B.V."/>
            <person name="White B.J."/>
            <person name="Larson R.L."/>
        </authorList>
    </citation>
    <scope>NUCLEOTIDE SEQUENCE [LARGE SCALE GENOMIC DNA]</scope>
    <source>
        <strain evidence="1 2">USDA-ARS-USMARC-56511</strain>
    </source>
</reference>
<gene>
    <name evidence="1" type="ORF">APT59_17455</name>
</gene>
<dbReference type="PANTHER" id="PTHR38774:SF1">
    <property type="entry name" value="CYTOPLASMIC PROTEIN"/>
    <property type="match status" value="1"/>
</dbReference>
<dbReference type="EMBL" id="CP013987">
    <property type="protein sequence ID" value="ALZ85898.1"/>
    <property type="molecule type" value="Genomic_DNA"/>
</dbReference>
<dbReference type="RefSeq" id="WP_059316015.1">
    <property type="nucleotide sequence ID" value="NZ_CP013987.1"/>
</dbReference>
<dbReference type="PANTHER" id="PTHR38774">
    <property type="entry name" value="CYTOPLASMIC PROTEIN-RELATED"/>
    <property type="match status" value="1"/>
</dbReference>
<accession>A0A0U4HJB4</accession>
<dbReference type="AlphaFoldDB" id="A0A0U4HJB4"/>
<dbReference type="Proteomes" id="UP000064137">
    <property type="component" value="Chromosome"/>
</dbReference>